<accession>A0A381PD80</accession>
<evidence type="ECO:0000313" key="2">
    <source>
        <dbReference type="EMBL" id="SUZ63433.1"/>
    </source>
</evidence>
<dbReference type="InterPro" id="IPR050312">
    <property type="entry name" value="IolE/XylAMocC-like"/>
</dbReference>
<dbReference type="InterPro" id="IPR036237">
    <property type="entry name" value="Xyl_isomerase-like_sf"/>
</dbReference>
<reference evidence="2" key="1">
    <citation type="submission" date="2018-05" db="EMBL/GenBank/DDBJ databases">
        <authorList>
            <person name="Lanie J.A."/>
            <person name="Ng W.-L."/>
            <person name="Kazmierczak K.M."/>
            <person name="Andrzejewski T.M."/>
            <person name="Davidsen T.M."/>
            <person name="Wayne K.J."/>
            <person name="Tettelin H."/>
            <person name="Glass J.I."/>
            <person name="Rusch D."/>
            <person name="Podicherti R."/>
            <person name="Tsui H.-C.T."/>
            <person name="Winkler M.E."/>
        </authorList>
    </citation>
    <scope>NUCLEOTIDE SEQUENCE</scope>
</reference>
<sequence length="318" mass="36363">MKRRTFIKTNFTLTSGLLLFGQQACKSNNNLLQDIGLQLFSLPKMLNNDLRGSLEMISKMGYKKLELYGPYPFSSEKTIKEWEAITPQLGFSGSGFFNYNVSDFRSLLDEYGLKAKSAHIHLHTLNTRMPEVGHAARSLGLECVGIAFIPEEKRKTLDGYKRMADEFNVLGDLAKKEGLKFIYHNHGYGLKEQDDQVPMKLILDNTDPELVFFEMDIFWTTAGGANPIEYLKSYPNRYLCIHLKDMSKLVYFSKDGSNPQQWIELLPYMTNVGNGILDIKQIVYEAKKNGVQHFFVEQDMVENPKIALQASLDFLKNI</sequence>
<dbReference type="EMBL" id="UINC01000916">
    <property type="protein sequence ID" value="SUZ63433.1"/>
    <property type="molecule type" value="Genomic_DNA"/>
</dbReference>
<name>A0A381PD80_9ZZZZ</name>
<protein>
    <recommendedName>
        <fullName evidence="1">Xylose isomerase-like TIM barrel domain-containing protein</fullName>
    </recommendedName>
</protein>
<dbReference type="PANTHER" id="PTHR12110:SF41">
    <property type="entry name" value="INOSOSE DEHYDRATASE"/>
    <property type="match status" value="1"/>
</dbReference>
<feature type="domain" description="Xylose isomerase-like TIM barrel" evidence="1">
    <location>
        <begin position="101"/>
        <end position="317"/>
    </location>
</feature>
<organism evidence="2">
    <name type="scientific">marine metagenome</name>
    <dbReference type="NCBI Taxonomy" id="408172"/>
    <lineage>
        <taxon>unclassified sequences</taxon>
        <taxon>metagenomes</taxon>
        <taxon>ecological metagenomes</taxon>
    </lineage>
</organism>
<gene>
    <name evidence="2" type="ORF">METZ01_LOCUS16287</name>
</gene>
<dbReference type="Gene3D" id="3.20.20.150">
    <property type="entry name" value="Divalent-metal-dependent TIM barrel enzymes"/>
    <property type="match status" value="1"/>
</dbReference>
<dbReference type="Pfam" id="PF01261">
    <property type="entry name" value="AP_endonuc_2"/>
    <property type="match status" value="1"/>
</dbReference>
<evidence type="ECO:0000259" key="1">
    <source>
        <dbReference type="Pfam" id="PF01261"/>
    </source>
</evidence>
<proteinExistence type="predicted"/>
<dbReference type="AlphaFoldDB" id="A0A381PD80"/>
<dbReference type="PANTHER" id="PTHR12110">
    <property type="entry name" value="HYDROXYPYRUVATE ISOMERASE"/>
    <property type="match status" value="1"/>
</dbReference>
<dbReference type="SUPFAM" id="SSF51658">
    <property type="entry name" value="Xylose isomerase-like"/>
    <property type="match status" value="1"/>
</dbReference>
<dbReference type="InterPro" id="IPR013022">
    <property type="entry name" value="Xyl_isomerase-like_TIM-brl"/>
</dbReference>